<feature type="binding site" evidence="3">
    <location>
        <position position="191"/>
    </location>
    <ligand>
        <name>substrate</name>
    </ligand>
</feature>
<dbReference type="NCBIfam" id="NF001924">
    <property type="entry name" value="PRK00702.1"/>
    <property type="match status" value="1"/>
</dbReference>
<dbReference type="SUPFAM" id="SSF100950">
    <property type="entry name" value="NagB/RpiA/CoA transferase-like"/>
    <property type="match status" value="1"/>
</dbReference>
<comment type="caution">
    <text evidence="4">The sequence shown here is derived from an EMBL/GenBank/DDBJ whole genome shotgun (WGS) entry which is preliminary data.</text>
</comment>
<proteinExistence type="inferred from homology"/>
<keyword evidence="2 3" id="KW-0413">Isomerase</keyword>
<dbReference type="FunFam" id="3.30.70.260:FF:000004">
    <property type="entry name" value="Ribose-5-phosphate isomerase A"/>
    <property type="match status" value="1"/>
</dbReference>
<sequence>MRIFLTYCSSIGAASLTKRARSGSLPCVPKDDHTNDKALRCSRRYNAGRFASPYPSFSYIRHRGARMTQDQLKQAVAQAAVDFILPKLDDKSIVGVGTGSTANCFIDALAKHKGAFDGAVASSEATAARLKGHGIPVYELNTVSDLEFYVDGADESDEHLNLIKGGGAALTREKIVATVAKTFICIADGSKLVPVLGAFPLPVEVVPMARSHVARQLVKLGGDPVYREGVLTDNGNIIIDVHNMSITNPVELEASINAIVGVVTNGLFAARPADLLLLGTAEGVKTLTR</sequence>
<dbReference type="SUPFAM" id="SSF75445">
    <property type="entry name" value="D-ribose-5-phosphate isomerase (RpiA), lid domain"/>
    <property type="match status" value="1"/>
</dbReference>
<dbReference type="InterPro" id="IPR037171">
    <property type="entry name" value="NagB/RpiA_transferase-like"/>
</dbReference>
<dbReference type="AlphaFoldDB" id="A0A3M5T6Z4"/>
<dbReference type="Pfam" id="PF06026">
    <property type="entry name" value="Rib_5-P_isom_A"/>
    <property type="match status" value="1"/>
</dbReference>
<dbReference type="GO" id="GO:0009052">
    <property type="term" value="P:pentose-phosphate shunt, non-oxidative branch"/>
    <property type="evidence" value="ECO:0007669"/>
    <property type="project" value="UniProtKB-UniRule"/>
</dbReference>
<dbReference type="InterPro" id="IPR004788">
    <property type="entry name" value="Ribose5P_isomerase_type_A"/>
</dbReference>
<evidence type="ECO:0000313" key="5">
    <source>
        <dbReference type="Proteomes" id="UP000281514"/>
    </source>
</evidence>
<comment type="pathway">
    <text evidence="3">Carbohydrate degradation; pentose phosphate pathway; D-ribose 5-phosphate from D-ribulose 5-phosphate (non-oxidative stage): step 1/1.</text>
</comment>
<name>A0A3M5T6Z4_9PSED</name>
<dbReference type="CDD" id="cd01398">
    <property type="entry name" value="RPI_A"/>
    <property type="match status" value="1"/>
</dbReference>
<dbReference type="UniPathway" id="UPA00115">
    <property type="reaction ID" value="UER00412"/>
</dbReference>
<evidence type="ECO:0000256" key="2">
    <source>
        <dbReference type="ARBA" id="ARBA00023235"/>
    </source>
</evidence>
<dbReference type="HAMAP" id="MF_00170">
    <property type="entry name" value="Rib_5P_isom_A"/>
    <property type="match status" value="1"/>
</dbReference>
<dbReference type="EMBL" id="RBTX01000496">
    <property type="protein sequence ID" value="RMU29330.1"/>
    <property type="molecule type" value="Genomic_DNA"/>
</dbReference>
<evidence type="ECO:0000256" key="3">
    <source>
        <dbReference type="HAMAP-Rule" id="MF_00170"/>
    </source>
</evidence>
<dbReference type="Gene3D" id="3.30.70.260">
    <property type="match status" value="1"/>
</dbReference>
<dbReference type="PANTHER" id="PTHR11934:SF0">
    <property type="entry name" value="RIBOSE-5-PHOSPHATE ISOMERASE"/>
    <property type="match status" value="1"/>
</dbReference>
<feature type="binding site" evidence="3">
    <location>
        <begin position="164"/>
        <end position="167"/>
    </location>
    <ligand>
        <name>substrate</name>
    </ligand>
</feature>
<dbReference type="GO" id="GO:0005829">
    <property type="term" value="C:cytosol"/>
    <property type="evidence" value="ECO:0007669"/>
    <property type="project" value="TreeGrafter"/>
</dbReference>
<dbReference type="EC" id="5.3.1.6" evidence="3"/>
<dbReference type="FunFam" id="3.40.50.1360:FF:000001">
    <property type="entry name" value="Ribose-5-phosphate isomerase A"/>
    <property type="match status" value="1"/>
</dbReference>
<feature type="binding site" evidence="3">
    <location>
        <begin position="151"/>
        <end position="154"/>
    </location>
    <ligand>
        <name>substrate</name>
    </ligand>
</feature>
<dbReference type="GO" id="GO:0006014">
    <property type="term" value="P:D-ribose metabolic process"/>
    <property type="evidence" value="ECO:0007669"/>
    <property type="project" value="TreeGrafter"/>
</dbReference>
<feature type="active site" description="Proton acceptor" evidence="3">
    <location>
        <position position="173"/>
    </location>
</feature>
<comment type="subunit">
    <text evidence="3">Homodimer.</text>
</comment>
<dbReference type="NCBIfam" id="TIGR00021">
    <property type="entry name" value="rpiA"/>
    <property type="match status" value="1"/>
</dbReference>
<evidence type="ECO:0000256" key="1">
    <source>
        <dbReference type="ARBA" id="ARBA00001713"/>
    </source>
</evidence>
<gene>
    <name evidence="3" type="primary">rpiA</name>
    <name evidence="4" type="ORF">ALP32_03940</name>
</gene>
<dbReference type="InterPro" id="IPR020672">
    <property type="entry name" value="Ribose5P_isomerase_typA_subgr"/>
</dbReference>
<dbReference type="Gene3D" id="3.40.50.1360">
    <property type="match status" value="1"/>
</dbReference>
<organism evidence="4 5">
    <name type="scientific">Pseudomonas avellanae</name>
    <dbReference type="NCBI Taxonomy" id="46257"/>
    <lineage>
        <taxon>Bacteria</taxon>
        <taxon>Pseudomonadati</taxon>
        <taxon>Pseudomonadota</taxon>
        <taxon>Gammaproteobacteria</taxon>
        <taxon>Pseudomonadales</taxon>
        <taxon>Pseudomonadaceae</taxon>
        <taxon>Pseudomonas</taxon>
    </lineage>
</organism>
<dbReference type="Proteomes" id="UP000281514">
    <property type="component" value="Unassembled WGS sequence"/>
</dbReference>
<dbReference type="PANTHER" id="PTHR11934">
    <property type="entry name" value="RIBOSE-5-PHOSPHATE ISOMERASE"/>
    <property type="match status" value="1"/>
</dbReference>
<comment type="similarity">
    <text evidence="3">Belongs to the ribose 5-phosphate isomerase family.</text>
</comment>
<evidence type="ECO:0000313" key="4">
    <source>
        <dbReference type="EMBL" id="RMU29330.1"/>
    </source>
</evidence>
<comment type="function">
    <text evidence="3">Catalyzes the reversible conversion of ribose-5-phosphate to ribulose 5-phosphate.</text>
</comment>
<feature type="binding site" evidence="3">
    <location>
        <begin position="98"/>
        <end position="101"/>
    </location>
    <ligand>
        <name>substrate</name>
    </ligand>
</feature>
<accession>A0A3M5T6Z4</accession>
<reference evidence="4 5" key="1">
    <citation type="submission" date="2018-08" db="EMBL/GenBank/DDBJ databases">
        <title>Recombination of ecologically and evolutionarily significant loci maintains genetic cohesion in the Pseudomonas syringae species complex.</title>
        <authorList>
            <person name="Dillon M."/>
            <person name="Thakur S."/>
            <person name="Almeida R.N.D."/>
            <person name="Weir B.S."/>
            <person name="Guttman D.S."/>
        </authorList>
    </citation>
    <scope>NUCLEOTIDE SEQUENCE [LARGE SCALE GENOMIC DNA]</scope>
    <source>
        <strain evidence="4 5">ICMP 9749</strain>
    </source>
</reference>
<comment type="catalytic activity">
    <reaction evidence="1 3">
        <text>aldehydo-D-ribose 5-phosphate = D-ribulose 5-phosphate</text>
        <dbReference type="Rhea" id="RHEA:14657"/>
        <dbReference type="ChEBI" id="CHEBI:58121"/>
        <dbReference type="ChEBI" id="CHEBI:58273"/>
        <dbReference type="EC" id="5.3.1.6"/>
    </reaction>
</comment>
<protein>
    <recommendedName>
        <fullName evidence="3">Ribose-5-phosphate isomerase A</fullName>
        <ecNumber evidence="3">5.3.1.6</ecNumber>
    </recommendedName>
    <alternativeName>
        <fullName evidence="3">Phosphoriboisomerase A</fullName>
        <shortName evidence="3">PRI</shortName>
    </alternativeName>
</protein>
<dbReference type="GO" id="GO:0004751">
    <property type="term" value="F:ribose-5-phosphate isomerase activity"/>
    <property type="evidence" value="ECO:0007669"/>
    <property type="project" value="UniProtKB-UniRule"/>
</dbReference>